<evidence type="ECO:0000313" key="1">
    <source>
        <dbReference type="EMBL" id="NWB95912.1"/>
    </source>
</evidence>
<evidence type="ECO:0000313" key="2">
    <source>
        <dbReference type="Proteomes" id="UP000539985"/>
    </source>
</evidence>
<comment type="caution">
    <text evidence="1">The sequence shown here is derived from an EMBL/GenBank/DDBJ whole genome shotgun (WGS) entry which is preliminary data.</text>
</comment>
<organism evidence="1 2">
    <name type="scientific">Pseudomonas gingeri</name>
    <dbReference type="NCBI Taxonomy" id="117681"/>
    <lineage>
        <taxon>Bacteria</taxon>
        <taxon>Pseudomonadati</taxon>
        <taxon>Pseudomonadota</taxon>
        <taxon>Gammaproteobacteria</taxon>
        <taxon>Pseudomonadales</taxon>
        <taxon>Pseudomonadaceae</taxon>
        <taxon>Pseudomonas</taxon>
    </lineage>
</organism>
<dbReference type="EMBL" id="JACAQB010000005">
    <property type="protein sequence ID" value="NWB95912.1"/>
    <property type="molecule type" value="Genomic_DNA"/>
</dbReference>
<name>A0A7Y8C245_9PSED</name>
<gene>
    <name evidence="1" type="ORF">HX882_08440</name>
</gene>
<sequence>MTFAVALTFLDHLSVTEISRPKRLRSVTALPRQTPPPRPNLSSLFAFEALAPSATSLTSDTRALVKTAGEPANDAPLREHLEALRHGLSEQHDRWR</sequence>
<dbReference type="AlphaFoldDB" id="A0A7Y8C245"/>
<protein>
    <submittedName>
        <fullName evidence="1">Uncharacterized protein</fullName>
    </submittedName>
</protein>
<dbReference type="RefSeq" id="WP_177093820.1">
    <property type="nucleotide sequence ID" value="NZ_JACAQB010000005.1"/>
</dbReference>
<reference evidence="1 2" key="1">
    <citation type="submission" date="2020-04" db="EMBL/GenBank/DDBJ databases">
        <title>Molecular characterization of pseudomonads from Agaricus bisporus reveal novel blotch 2 pathogens in Western Europe.</title>
        <authorList>
            <person name="Taparia T."/>
            <person name="Krijger M."/>
            <person name="Haynes E."/>
            <person name="Elpinstone J.G."/>
            <person name="Noble R."/>
            <person name="Van Der Wolf J."/>
        </authorList>
    </citation>
    <scope>NUCLEOTIDE SEQUENCE [LARGE SCALE GENOMIC DNA]</scope>
    <source>
        <strain evidence="1 2">H7001</strain>
    </source>
</reference>
<dbReference type="Proteomes" id="UP000539985">
    <property type="component" value="Unassembled WGS sequence"/>
</dbReference>
<proteinExistence type="predicted"/>
<accession>A0A7Y8C245</accession>